<dbReference type="STRING" id="401053.AciPR4_0094"/>
<dbReference type="InterPro" id="IPR021398">
    <property type="entry name" value="DUF3037"/>
</dbReference>
<evidence type="ECO:0008006" key="3">
    <source>
        <dbReference type="Google" id="ProtNLM"/>
    </source>
</evidence>
<dbReference type="Pfam" id="PF11236">
    <property type="entry name" value="DUF3037"/>
    <property type="match status" value="1"/>
</dbReference>
<dbReference type="EMBL" id="CP002467">
    <property type="protein sequence ID" value="ADV80935.1"/>
    <property type="molecule type" value="Genomic_DNA"/>
</dbReference>
<protein>
    <recommendedName>
        <fullName evidence="3">DUF3037 domain-containing protein</fullName>
    </recommendedName>
</protein>
<gene>
    <name evidence="1" type="ordered locus">AciPR4_0094</name>
</gene>
<dbReference type="KEGG" id="tsa:AciPR4_0094"/>
<accession>E8UYZ0</accession>
<dbReference type="AlphaFoldDB" id="E8UYZ0"/>
<proteinExistence type="predicted"/>
<keyword evidence="2" id="KW-1185">Reference proteome</keyword>
<evidence type="ECO:0000313" key="1">
    <source>
        <dbReference type="EMBL" id="ADV80935.1"/>
    </source>
</evidence>
<sequence>MALELHRSDWRVLLASRMECEFFLVRYVPDTVKNEFVNIGVLLREAGRAESTRVRFTRDWSRVRCLDPDADTAMLEAMETEIAERLKLGEHDFKPVLQVMEDTLSNSLQLTEPRGCLAENLSAEMEQLMRMYVETVRERVIRPRTGRAAIAATMREEFERANVWDLMRKRISASQYTRVGDPLKIDCGYRPNGIIRMFQAISLEGDLEAAKVLAFSSSGLREGVQRLEGASLELTAIVEPLREMEDETAAVERYRFGVETMERESIRVLTVSDLERVAQTARRELNL</sequence>
<dbReference type="HOGENOM" id="CLU_1029597_0_0_0"/>
<evidence type="ECO:0000313" key="2">
    <source>
        <dbReference type="Proteomes" id="UP000006844"/>
    </source>
</evidence>
<organism evidence="1 2">
    <name type="scientific">Terriglobus saanensis (strain ATCC BAA-1853 / DSM 23119 / SP1PR4)</name>
    <dbReference type="NCBI Taxonomy" id="401053"/>
    <lineage>
        <taxon>Bacteria</taxon>
        <taxon>Pseudomonadati</taxon>
        <taxon>Acidobacteriota</taxon>
        <taxon>Terriglobia</taxon>
        <taxon>Terriglobales</taxon>
        <taxon>Acidobacteriaceae</taxon>
        <taxon>Terriglobus</taxon>
    </lineage>
</organism>
<dbReference type="eggNOG" id="ENOG502Z8IV">
    <property type="taxonomic scope" value="Bacteria"/>
</dbReference>
<reference evidence="1 2" key="1">
    <citation type="journal article" date="2012" name="Stand. Genomic Sci.">
        <title>Complete genome sequence of Terriglobus saanensis type strain SP1PR4(T), an Acidobacteria from tundra soil.</title>
        <authorList>
            <person name="Rawat S.R."/>
            <person name="Mannisto M.K."/>
            <person name="Starovoytov V."/>
            <person name="Goodwin L."/>
            <person name="Nolan M."/>
            <person name="Hauser L."/>
            <person name="Land M."/>
            <person name="Davenport K.W."/>
            <person name="Woyke T."/>
            <person name="Haggblom M.M."/>
        </authorList>
    </citation>
    <scope>NUCLEOTIDE SEQUENCE</scope>
    <source>
        <strain evidence="2">ATCC BAA-1853 / DSM 23119 / SP1PR4</strain>
    </source>
</reference>
<dbReference type="Proteomes" id="UP000006844">
    <property type="component" value="Chromosome"/>
</dbReference>
<name>E8UYZ0_TERSS</name>